<dbReference type="NCBIfam" id="TIGR01007">
    <property type="entry name" value="eps_fam"/>
    <property type="match status" value="1"/>
</dbReference>
<dbReference type="SUPFAM" id="SSF52540">
    <property type="entry name" value="P-loop containing nucleoside triphosphate hydrolases"/>
    <property type="match status" value="1"/>
</dbReference>
<dbReference type="InterPro" id="IPR027417">
    <property type="entry name" value="P-loop_NTPase"/>
</dbReference>
<comment type="caution">
    <text evidence="12">The sequence shown here is derived from an EMBL/GenBank/DDBJ whole genome shotgun (WGS) entry which is preliminary data.</text>
</comment>
<evidence type="ECO:0000256" key="10">
    <source>
        <dbReference type="SAM" id="Phobius"/>
    </source>
</evidence>
<evidence type="ECO:0000256" key="6">
    <source>
        <dbReference type="ARBA" id="ARBA00022840"/>
    </source>
</evidence>
<dbReference type="GO" id="GO:0004715">
    <property type="term" value="F:non-membrane spanning protein tyrosine kinase activity"/>
    <property type="evidence" value="ECO:0007669"/>
    <property type="project" value="UniProtKB-EC"/>
</dbReference>
<dbReference type="InterPro" id="IPR050445">
    <property type="entry name" value="Bact_polysacc_biosynth/exp"/>
</dbReference>
<keyword evidence="9" id="KW-0175">Coiled coil</keyword>
<dbReference type="CDD" id="cd05387">
    <property type="entry name" value="BY-kinase"/>
    <property type="match status" value="1"/>
</dbReference>
<evidence type="ECO:0000256" key="7">
    <source>
        <dbReference type="ARBA" id="ARBA00023137"/>
    </source>
</evidence>
<keyword evidence="10" id="KW-1133">Transmembrane helix</keyword>
<dbReference type="PANTHER" id="PTHR32309">
    <property type="entry name" value="TYROSINE-PROTEIN KINASE"/>
    <property type="match status" value="1"/>
</dbReference>
<dbReference type="Proteomes" id="UP000642809">
    <property type="component" value="Unassembled WGS sequence"/>
</dbReference>
<dbReference type="AlphaFoldDB" id="A0A8J3G3V0"/>
<evidence type="ECO:0000256" key="8">
    <source>
        <dbReference type="ARBA" id="ARBA00051245"/>
    </source>
</evidence>
<keyword evidence="3" id="KW-0808">Transferase</keyword>
<comment type="similarity">
    <text evidence="1">Belongs to the CpsD/CapB family.</text>
</comment>
<dbReference type="EC" id="2.7.10.2" evidence="2"/>
<keyword evidence="13" id="KW-1185">Reference proteome</keyword>
<protein>
    <recommendedName>
        <fullName evidence="2">non-specific protein-tyrosine kinase</fullName>
        <ecNumber evidence="2">2.7.10.2</ecNumber>
    </recommendedName>
</protein>
<feature type="transmembrane region" description="Helical" evidence="10">
    <location>
        <begin position="505"/>
        <end position="526"/>
    </location>
</feature>
<keyword evidence="12" id="KW-0762">Sugar transport</keyword>
<accession>A0A8J3G3V0</accession>
<feature type="coiled-coil region" evidence="9">
    <location>
        <begin position="271"/>
        <end position="305"/>
    </location>
</feature>
<evidence type="ECO:0000313" key="13">
    <source>
        <dbReference type="Proteomes" id="UP000642809"/>
    </source>
</evidence>
<evidence type="ECO:0000256" key="5">
    <source>
        <dbReference type="ARBA" id="ARBA00022777"/>
    </source>
</evidence>
<keyword evidence="10" id="KW-0812">Transmembrane</keyword>
<dbReference type="PANTHER" id="PTHR32309:SF13">
    <property type="entry name" value="FERRIC ENTEROBACTIN TRANSPORT PROTEIN FEPE"/>
    <property type="match status" value="1"/>
</dbReference>
<reference evidence="12" key="2">
    <citation type="submission" date="2020-09" db="EMBL/GenBank/DDBJ databases">
        <authorList>
            <person name="Sun Q."/>
            <person name="Kim S."/>
        </authorList>
    </citation>
    <scope>NUCLEOTIDE SEQUENCE</scope>
    <source>
        <strain evidence="12">KCTC 23224</strain>
    </source>
</reference>
<keyword evidence="6" id="KW-0067">ATP-binding</keyword>
<dbReference type="InterPro" id="IPR005702">
    <property type="entry name" value="Wzc-like_C"/>
</dbReference>
<evidence type="ECO:0000256" key="3">
    <source>
        <dbReference type="ARBA" id="ARBA00022679"/>
    </source>
</evidence>
<dbReference type="EMBL" id="BMYF01000001">
    <property type="protein sequence ID" value="GHB23686.1"/>
    <property type="molecule type" value="Genomic_DNA"/>
</dbReference>
<sequence length="822" mass="95315">MEKLDLSQLDNEEKALEIRYVVAKYIRYWPWYVLFVLFFVIGTYIFHRYTVDEYSVAGTIVIKANNTPEAKILDRSRIFSGQYNLENDILMLSSKQLAKETLAKLHFDVEYYAKTNIKEIELYDRSPIRIEVDWDHLQITDVPVQLDILTDKTFKLKPDEGGFFDFNPARASGNEELFNRVFTFGEDIQTSRAKFKVYLFNPGRVGETIVYVLRNPQALEDRMARSIGITLVNAMASVLEIRTTTTVVDKGRDYINALMESYLDYELREKNRNAENTLRFIEEQLGYLEDSLRRKERELQNFKVENRMINVSAEFSDILNRMNRLDEQAQELDFQLSYFASIKKYMEGKTKDYSQVIAPSVVGIPDPLLNGLIQTLVTLSQDRRKLLASVNDNHPDITKIDVQMDKVQDALVENIDNLISNTREKRELLQQDIMVYEDQFRALPEAESRYSAIFREYQLRENLYTYLLEKRAEAGIARASNVSDNAILDYAKRGTLVFPKKQQNYIMAIALGFLIPFGFLVIRDVFDDRIKDQRGLKKHFMIPQLGIIGYSKKDTNMVVLEHPKSAVSESFRSLRSAINYLASDKESKKILVTSSVSGEGKTFTSLNLASVMALGSKKTVVVGADLRRPKLGSYFNHSEKKGLSSFLIGKVSEEDIIIPTANENLFFVPSGIIPPNPAELLQTEKLKQFILYLEERFDIVIFDTPPLGLVSETIDLMRLFDINLYVVRQNYTMKDHLVMINDLFNNKQVNNVYGVFNGILDSGYYYEGYNYGYGNTYLYSQNNKYMYNYYGEDLEEKKKRFKRSKNWLKTFWQKFKKGLNGE</sequence>
<evidence type="ECO:0000313" key="12">
    <source>
        <dbReference type="EMBL" id="GHB23686.1"/>
    </source>
</evidence>
<evidence type="ECO:0000256" key="1">
    <source>
        <dbReference type="ARBA" id="ARBA00007316"/>
    </source>
</evidence>
<dbReference type="RefSeq" id="WP_189578216.1">
    <property type="nucleotide sequence ID" value="NZ_BMYF01000001.1"/>
</dbReference>
<gene>
    <name evidence="12" type="primary">wzc</name>
    <name evidence="12" type="ORF">GCM10008106_00310</name>
</gene>
<evidence type="ECO:0000256" key="4">
    <source>
        <dbReference type="ARBA" id="ARBA00022741"/>
    </source>
</evidence>
<feature type="domain" description="AAA" evidence="11">
    <location>
        <begin position="588"/>
        <end position="710"/>
    </location>
</feature>
<proteinExistence type="inferred from homology"/>
<keyword evidence="7" id="KW-0829">Tyrosine-protein kinase</keyword>
<keyword evidence="10" id="KW-0472">Membrane</keyword>
<dbReference type="Pfam" id="PF13614">
    <property type="entry name" value="AAA_31"/>
    <property type="match status" value="1"/>
</dbReference>
<reference evidence="12" key="1">
    <citation type="journal article" date="2014" name="Int. J. Syst. Evol. Microbiol.">
        <title>Complete genome sequence of Corynebacterium casei LMG S-19264T (=DSM 44701T), isolated from a smear-ripened cheese.</title>
        <authorList>
            <consortium name="US DOE Joint Genome Institute (JGI-PGF)"/>
            <person name="Walter F."/>
            <person name="Albersmeier A."/>
            <person name="Kalinowski J."/>
            <person name="Ruckert C."/>
        </authorList>
    </citation>
    <scope>NUCLEOTIDE SEQUENCE</scope>
    <source>
        <strain evidence="12">KCTC 23224</strain>
    </source>
</reference>
<dbReference type="GO" id="GO:0005524">
    <property type="term" value="F:ATP binding"/>
    <property type="evidence" value="ECO:0007669"/>
    <property type="project" value="UniProtKB-KW"/>
</dbReference>
<organism evidence="12 13">
    <name type="scientific">Mongoliitalea lutea</name>
    <dbReference type="NCBI Taxonomy" id="849756"/>
    <lineage>
        <taxon>Bacteria</taxon>
        <taxon>Pseudomonadati</taxon>
        <taxon>Bacteroidota</taxon>
        <taxon>Cytophagia</taxon>
        <taxon>Cytophagales</taxon>
        <taxon>Cyclobacteriaceae</taxon>
        <taxon>Mongoliitalea</taxon>
    </lineage>
</organism>
<comment type="catalytic activity">
    <reaction evidence="8">
        <text>L-tyrosyl-[protein] + ATP = O-phospho-L-tyrosyl-[protein] + ADP + H(+)</text>
        <dbReference type="Rhea" id="RHEA:10596"/>
        <dbReference type="Rhea" id="RHEA-COMP:10136"/>
        <dbReference type="Rhea" id="RHEA-COMP:20101"/>
        <dbReference type="ChEBI" id="CHEBI:15378"/>
        <dbReference type="ChEBI" id="CHEBI:30616"/>
        <dbReference type="ChEBI" id="CHEBI:46858"/>
        <dbReference type="ChEBI" id="CHEBI:61978"/>
        <dbReference type="ChEBI" id="CHEBI:456216"/>
        <dbReference type="EC" id="2.7.10.2"/>
    </reaction>
</comment>
<evidence type="ECO:0000256" key="2">
    <source>
        <dbReference type="ARBA" id="ARBA00011903"/>
    </source>
</evidence>
<dbReference type="InterPro" id="IPR025669">
    <property type="entry name" value="AAA_dom"/>
</dbReference>
<keyword evidence="5" id="KW-0418">Kinase</keyword>
<keyword evidence="4" id="KW-0547">Nucleotide-binding</keyword>
<feature type="coiled-coil region" evidence="9">
    <location>
        <begin position="412"/>
        <end position="439"/>
    </location>
</feature>
<dbReference type="Gene3D" id="3.40.50.300">
    <property type="entry name" value="P-loop containing nucleotide triphosphate hydrolases"/>
    <property type="match status" value="1"/>
</dbReference>
<name>A0A8J3G3V0_9BACT</name>
<dbReference type="GO" id="GO:0005886">
    <property type="term" value="C:plasma membrane"/>
    <property type="evidence" value="ECO:0007669"/>
    <property type="project" value="TreeGrafter"/>
</dbReference>
<evidence type="ECO:0000256" key="9">
    <source>
        <dbReference type="SAM" id="Coils"/>
    </source>
</evidence>
<evidence type="ECO:0000259" key="11">
    <source>
        <dbReference type="Pfam" id="PF13614"/>
    </source>
</evidence>
<keyword evidence="12" id="KW-0813">Transport</keyword>
<feature type="transmembrane region" description="Helical" evidence="10">
    <location>
        <begin position="28"/>
        <end position="46"/>
    </location>
</feature>